<proteinExistence type="predicted"/>
<dbReference type="SUPFAM" id="SSF51161">
    <property type="entry name" value="Trimeric LpxA-like enzymes"/>
    <property type="match status" value="1"/>
</dbReference>
<protein>
    <recommendedName>
        <fullName evidence="2">Maltose/galactoside acetyltransferase domain-containing protein</fullName>
    </recommendedName>
</protein>
<evidence type="ECO:0000313" key="1">
    <source>
        <dbReference type="EMBL" id="GAH12130.1"/>
    </source>
</evidence>
<sequence>TGGPITIGDFCSFSSGIRVIGGSEHYANGALCNPPIPEKYRNINRDGCKFENFTYTGVNACIFPGVTVGEGVVIGAGSVVRKSLEPWGVYVMKNGKMVRIKERNKEKTYETARKIAIEYKDVRLLNKLR</sequence>
<evidence type="ECO:0008006" key="2">
    <source>
        <dbReference type="Google" id="ProtNLM"/>
    </source>
</evidence>
<dbReference type="PANTHER" id="PTHR23416">
    <property type="entry name" value="SIALIC ACID SYNTHASE-RELATED"/>
    <property type="match status" value="1"/>
</dbReference>
<feature type="non-terminal residue" evidence="1">
    <location>
        <position position="1"/>
    </location>
</feature>
<reference evidence="1" key="1">
    <citation type="journal article" date="2014" name="Front. Microbiol.">
        <title>High frequency of phylogenetically diverse reductive dehalogenase-homologous genes in deep subseafloor sedimentary metagenomes.</title>
        <authorList>
            <person name="Kawai M."/>
            <person name="Futagami T."/>
            <person name="Toyoda A."/>
            <person name="Takaki Y."/>
            <person name="Nishi S."/>
            <person name="Hori S."/>
            <person name="Arai W."/>
            <person name="Tsubouchi T."/>
            <person name="Morono Y."/>
            <person name="Uchiyama I."/>
            <person name="Ito T."/>
            <person name="Fujiyama A."/>
            <person name="Inagaki F."/>
            <person name="Takami H."/>
        </authorList>
    </citation>
    <scope>NUCLEOTIDE SEQUENCE</scope>
    <source>
        <strain evidence="1">Expedition CK06-06</strain>
    </source>
</reference>
<comment type="caution">
    <text evidence="1">The sequence shown here is derived from an EMBL/GenBank/DDBJ whole genome shotgun (WGS) entry which is preliminary data.</text>
</comment>
<dbReference type="AlphaFoldDB" id="X1DV88"/>
<dbReference type="EMBL" id="BART01035209">
    <property type="protein sequence ID" value="GAH12130.1"/>
    <property type="molecule type" value="Genomic_DNA"/>
</dbReference>
<dbReference type="InterPro" id="IPR011004">
    <property type="entry name" value="Trimer_LpxA-like_sf"/>
</dbReference>
<dbReference type="InterPro" id="IPR051159">
    <property type="entry name" value="Hexapeptide_acetyltransf"/>
</dbReference>
<name>X1DV88_9ZZZZ</name>
<dbReference type="Gene3D" id="2.160.10.10">
    <property type="entry name" value="Hexapeptide repeat proteins"/>
    <property type="match status" value="1"/>
</dbReference>
<accession>X1DV88</accession>
<gene>
    <name evidence="1" type="ORF">S01H4_59904</name>
</gene>
<organism evidence="1">
    <name type="scientific">marine sediment metagenome</name>
    <dbReference type="NCBI Taxonomy" id="412755"/>
    <lineage>
        <taxon>unclassified sequences</taxon>
        <taxon>metagenomes</taxon>
        <taxon>ecological metagenomes</taxon>
    </lineage>
</organism>